<dbReference type="EMBL" id="CAXAMN010025638">
    <property type="protein sequence ID" value="CAK9096639.1"/>
    <property type="molecule type" value="Genomic_DNA"/>
</dbReference>
<evidence type="ECO:0000313" key="1">
    <source>
        <dbReference type="EMBL" id="CAK9096639.1"/>
    </source>
</evidence>
<reference evidence="1 2" key="1">
    <citation type="submission" date="2024-02" db="EMBL/GenBank/DDBJ databases">
        <authorList>
            <person name="Chen Y."/>
            <person name="Shah S."/>
            <person name="Dougan E. K."/>
            <person name="Thang M."/>
            <person name="Chan C."/>
        </authorList>
    </citation>
    <scope>NUCLEOTIDE SEQUENCE [LARGE SCALE GENOMIC DNA]</scope>
</reference>
<accession>A0ABP0R8S2</accession>
<gene>
    <name evidence="1" type="ORF">CCMP2556_LOCUS45936</name>
</gene>
<name>A0ABP0R8S2_9DINO</name>
<organism evidence="1 2">
    <name type="scientific">Durusdinium trenchii</name>
    <dbReference type="NCBI Taxonomy" id="1381693"/>
    <lineage>
        <taxon>Eukaryota</taxon>
        <taxon>Sar</taxon>
        <taxon>Alveolata</taxon>
        <taxon>Dinophyceae</taxon>
        <taxon>Suessiales</taxon>
        <taxon>Symbiodiniaceae</taxon>
        <taxon>Durusdinium</taxon>
    </lineage>
</organism>
<proteinExistence type="predicted"/>
<protein>
    <submittedName>
        <fullName evidence="1">Uncharacterized protein</fullName>
    </submittedName>
</protein>
<evidence type="ECO:0000313" key="2">
    <source>
        <dbReference type="Proteomes" id="UP001642484"/>
    </source>
</evidence>
<keyword evidence="2" id="KW-1185">Reference proteome</keyword>
<comment type="caution">
    <text evidence="1">The sequence shown here is derived from an EMBL/GenBank/DDBJ whole genome shotgun (WGS) entry which is preliminary data.</text>
</comment>
<dbReference type="Proteomes" id="UP001642484">
    <property type="component" value="Unassembled WGS sequence"/>
</dbReference>
<sequence length="126" mass="14036">MRAACQLPHLCPFGVQHARRRVDKDKGAFGFDDDMLGQRRVCPTSQHHHPLSIFSHLSHVCLRGVLEGGQDGFSVSCGGDQEVSQGLVETLVEVQSTMLDQTRKQSLDYMCLCTTGFSRSRTVRIM</sequence>